<dbReference type="EMBL" id="CAJOBC010000007">
    <property type="protein sequence ID" value="CAF3515976.1"/>
    <property type="molecule type" value="Genomic_DNA"/>
</dbReference>
<reference evidence="2" key="1">
    <citation type="submission" date="2021-02" db="EMBL/GenBank/DDBJ databases">
        <authorList>
            <person name="Nowell W R."/>
        </authorList>
    </citation>
    <scope>NUCLEOTIDE SEQUENCE</scope>
</reference>
<feature type="region of interest" description="Disordered" evidence="1">
    <location>
        <begin position="57"/>
        <end position="76"/>
    </location>
</feature>
<proteinExistence type="predicted"/>
<keyword evidence="4" id="KW-1185">Reference proteome</keyword>
<feature type="compositionally biased region" description="Low complexity" evidence="1">
    <location>
        <begin position="57"/>
        <end position="72"/>
    </location>
</feature>
<accession>A0A813NFG8</accession>
<sequence>MLSKKRNPFSFHFLHYRDNDRKLKLTQTSQTQSTVDLQQKSQEILVKPSCQLSGNQSQSLLKLTTTTKSPPSNRKNEKYRNKLFSLKHHHHHTSQSNINQDSSTTTTLSPYLPMCISRGWLKKRLKRPQSLDLELVSAFQQDIIQPSNNNETTTIIENNNNGN</sequence>
<evidence type="ECO:0000313" key="2">
    <source>
        <dbReference type="EMBL" id="CAF0737940.1"/>
    </source>
</evidence>
<name>A0A813NFG8_9BILA</name>
<evidence type="ECO:0000313" key="4">
    <source>
        <dbReference type="Proteomes" id="UP000663829"/>
    </source>
</evidence>
<dbReference type="Proteomes" id="UP000663829">
    <property type="component" value="Unassembled WGS sequence"/>
</dbReference>
<comment type="caution">
    <text evidence="2">The sequence shown here is derived from an EMBL/GenBank/DDBJ whole genome shotgun (WGS) entry which is preliminary data.</text>
</comment>
<dbReference type="Proteomes" id="UP000681722">
    <property type="component" value="Unassembled WGS sequence"/>
</dbReference>
<dbReference type="OrthoDB" id="9972539at2759"/>
<organism evidence="2 4">
    <name type="scientific">Didymodactylos carnosus</name>
    <dbReference type="NCBI Taxonomy" id="1234261"/>
    <lineage>
        <taxon>Eukaryota</taxon>
        <taxon>Metazoa</taxon>
        <taxon>Spiralia</taxon>
        <taxon>Gnathifera</taxon>
        <taxon>Rotifera</taxon>
        <taxon>Eurotatoria</taxon>
        <taxon>Bdelloidea</taxon>
        <taxon>Philodinida</taxon>
        <taxon>Philodinidae</taxon>
        <taxon>Didymodactylos</taxon>
    </lineage>
</organism>
<protein>
    <submittedName>
        <fullName evidence="2">Uncharacterized protein</fullName>
    </submittedName>
</protein>
<evidence type="ECO:0000313" key="3">
    <source>
        <dbReference type="EMBL" id="CAF3515976.1"/>
    </source>
</evidence>
<evidence type="ECO:0000256" key="1">
    <source>
        <dbReference type="SAM" id="MobiDB-lite"/>
    </source>
</evidence>
<dbReference type="AlphaFoldDB" id="A0A813NFG8"/>
<dbReference type="EMBL" id="CAJNOQ010000007">
    <property type="protein sequence ID" value="CAF0737940.1"/>
    <property type="molecule type" value="Genomic_DNA"/>
</dbReference>
<gene>
    <name evidence="2" type="ORF">GPM918_LOCUS89</name>
    <name evidence="3" type="ORF">SRO942_LOCUS90</name>
</gene>